<comment type="caution">
    <text evidence="1">The sequence shown here is derived from an EMBL/GenBank/DDBJ whole genome shotgun (WGS) entry which is preliminary data.</text>
</comment>
<dbReference type="AlphaFoldDB" id="A0A4U1CZY8"/>
<dbReference type="EMBL" id="SWBM01000006">
    <property type="protein sequence ID" value="TKC15038.1"/>
    <property type="molecule type" value="Genomic_DNA"/>
</dbReference>
<sequence>MSILQRFNANVDEYALGEQSTLNQRMYLLNIMQFGTAEKLKDVDFSSFSASEVKSVIDDLFEYQSDEVSDPQYDGECINLGNPLYEINALAGINQAIIKLKPKRDRIRRFF</sequence>
<organism evidence="1 2">
    <name type="scientific">Robertmurraya kyonggiensis</name>
    <dbReference type="NCBI Taxonomy" id="1037680"/>
    <lineage>
        <taxon>Bacteria</taxon>
        <taxon>Bacillati</taxon>
        <taxon>Bacillota</taxon>
        <taxon>Bacilli</taxon>
        <taxon>Bacillales</taxon>
        <taxon>Bacillaceae</taxon>
        <taxon>Robertmurraya</taxon>
    </lineage>
</organism>
<dbReference type="RefSeq" id="WP_136833174.1">
    <property type="nucleotide sequence ID" value="NZ_SWBM01000006.1"/>
</dbReference>
<accession>A0A4U1CZY8</accession>
<evidence type="ECO:0000313" key="1">
    <source>
        <dbReference type="EMBL" id="TKC15038.1"/>
    </source>
</evidence>
<reference evidence="1 2" key="1">
    <citation type="journal article" date="2011" name="J. Microbiol.">
        <title>Bacillus kyonggiensis sp. nov., isolated from soil of a lettuce field.</title>
        <authorList>
            <person name="Dong K."/>
            <person name="Lee S."/>
        </authorList>
    </citation>
    <scope>NUCLEOTIDE SEQUENCE [LARGE SCALE GENOMIC DNA]</scope>
    <source>
        <strain evidence="1 2">NB22</strain>
    </source>
</reference>
<protein>
    <submittedName>
        <fullName evidence="1">Uncharacterized protein</fullName>
    </submittedName>
</protein>
<gene>
    <name evidence="1" type="ORF">FA727_19270</name>
</gene>
<proteinExistence type="predicted"/>
<name>A0A4U1CZY8_9BACI</name>
<dbReference type="OrthoDB" id="9860907at2"/>
<dbReference type="Proteomes" id="UP000307756">
    <property type="component" value="Unassembled WGS sequence"/>
</dbReference>
<keyword evidence="2" id="KW-1185">Reference proteome</keyword>
<evidence type="ECO:0000313" key="2">
    <source>
        <dbReference type="Proteomes" id="UP000307756"/>
    </source>
</evidence>